<gene>
    <name evidence="1" type="ORF">SERLA73DRAFT_155742</name>
</gene>
<evidence type="ECO:0000313" key="1">
    <source>
        <dbReference type="EMBL" id="EGN94462.1"/>
    </source>
</evidence>
<accession>F8QB76</accession>
<protein>
    <submittedName>
        <fullName evidence="1">Uncharacterized protein</fullName>
    </submittedName>
</protein>
<dbReference type="InParanoid" id="F8QB76"/>
<dbReference type="HOGENOM" id="CLU_1950120_0_0_1"/>
<evidence type="ECO:0000313" key="2">
    <source>
        <dbReference type="Proteomes" id="UP000008063"/>
    </source>
</evidence>
<proteinExistence type="predicted"/>
<organism evidence="2">
    <name type="scientific">Serpula lacrymans var. lacrymans (strain S7.3)</name>
    <name type="common">Dry rot fungus</name>
    <dbReference type="NCBI Taxonomy" id="936435"/>
    <lineage>
        <taxon>Eukaryota</taxon>
        <taxon>Fungi</taxon>
        <taxon>Dikarya</taxon>
        <taxon>Basidiomycota</taxon>
        <taxon>Agaricomycotina</taxon>
        <taxon>Agaricomycetes</taxon>
        <taxon>Agaricomycetidae</taxon>
        <taxon>Boletales</taxon>
        <taxon>Coniophorineae</taxon>
        <taxon>Serpulaceae</taxon>
        <taxon>Serpula</taxon>
    </lineage>
</organism>
<name>F8QB76_SERL3</name>
<dbReference type="OrthoDB" id="2690740at2759"/>
<sequence length="129" mass="14334">MPLPSQICKVCLPRHMKTTLVAHLKASFDGLPVFSSILGNNEPFKCLHFSNRYGTQMEFCLPKEYSMLAKIVDMLSGKPGSPVTPFLSLVVDINDDKDHILCLVLPLGDFTEGALVLHEHFSHPQNISI</sequence>
<dbReference type="Proteomes" id="UP000008063">
    <property type="component" value="Unassembled WGS sequence"/>
</dbReference>
<dbReference type="STRING" id="936435.F8QB76"/>
<dbReference type="AlphaFoldDB" id="F8QB76"/>
<reference evidence="2" key="1">
    <citation type="journal article" date="2011" name="Science">
        <title>The plant cell wall-decomposing machinery underlies the functional diversity of forest fungi.</title>
        <authorList>
            <person name="Eastwood D.C."/>
            <person name="Floudas D."/>
            <person name="Binder M."/>
            <person name="Majcherczyk A."/>
            <person name="Schneider P."/>
            <person name="Aerts A."/>
            <person name="Asiegbu F.O."/>
            <person name="Baker S.E."/>
            <person name="Barry K."/>
            <person name="Bendiksby M."/>
            <person name="Blumentritt M."/>
            <person name="Coutinho P.M."/>
            <person name="Cullen D."/>
            <person name="de Vries R.P."/>
            <person name="Gathman A."/>
            <person name="Goodell B."/>
            <person name="Henrissat B."/>
            <person name="Ihrmark K."/>
            <person name="Kauserud H."/>
            <person name="Kohler A."/>
            <person name="LaButti K."/>
            <person name="Lapidus A."/>
            <person name="Lavin J.L."/>
            <person name="Lee Y.-H."/>
            <person name="Lindquist E."/>
            <person name="Lilly W."/>
            <person name="Lucas S."/>
            <person name="Morin E."/>
            <person name="Murat C."/>
            <person name="Oguiza J.A."/>
            <person name="Park J."/>
            <person name="Pisabarro A.G."/>
            <person name="Riley R."/>
            <person name="Rosling A."/>
            <person name="Salamov A."/>
            <person name="Schmidt O."/>
            <person name="Schmutz J."/>
            <person name="Skrede I."/>
            <person name="Stenlid J."/>
            <person name="Wiebenga A."/>
            <person name="Xie X."/>
            <person name="Kuees U."/>
            <person name="Hibbett D.S."/>
            <person name="Hoffmeister D."/>
            <person name="Hoegberg N."/>
            <person name="Martin F."/>
            <person name="Grigoriev I.V."/>
            <person name="Watkinson S.C."/>
        </authorList>
    </citation>
    <scope>NUCLEOTIDE SEQUENCE [LARGE SCALE GENOMIC DNA]</scope>
    <source>
        <strain evidence="2">strain S7.3</strain>
    </source>
</reference>
<keyword evidence="2" id="KW-1185">Reference proteome</keyword>
<dbReference type="EMBL" id="GL945488">
    <property type="protein sequence ID" value="EGN94462.1"/>
    <property type="molecule type" value="Genomic_DNA"/>
</dbReference>